<reference evidence="2" key="1">
    <citation type="journal article" date="2019" name="Int. J. Syst. Evol. Microbiol.">
        <title>The Global Catalogue of Microorganisms (GCM) 10K type strain sequencing project: providing services to taxonomists for standard genome sequencing and annotation.</title>
        <authorList>
            <consortium name="The Broad Institute Genomics Platform"/>
            <consortium name="The Broad Institute Genome Sequencing Center for Infectious Disease"/>
            <person name="Wu L."/>
            <person name="Ma J."/>
        </authorList>
    </citation>
    <scope>NUCLEOTIDE SEQUENCE [LARGE SCALE GENOMIC DNA]</scope>
    <source>
        <strain evidence="2">CECT 7226</strain>
    </source>
</reference>
<keyword evidence="2" id="KW-1185">Reference proteome</keyword>
<gene>
    <name evidence="1" type="ORF">QWY96_16515</name>
</gene>
<evidence type="ECO:0000313" key="2">
    <source>
        <dbReference type="Proteomes" id="UP001223712"/>
    </source>
</evidence>
<proteinExistence type="predicted"/>
<dbReference type="Proteomes" id="UP001223712">
    <property type="component" value="Unassembled WGS sequence"/>
</dbReference>
<organism evidence="1 2">
    <name type="scientific">Vibrio artabrorum</name>
    <dbReference type="NCBI Taxonomy" id="446374"/>
    <lineage>
        <taxon>Bacteria</taxon>
        <taxon>Pseudomonadati</taxon>
        <taxon>Pseudomonadota</taxon>
        <taxon>Gammaproteobacteria</taxon>
        <taxon>Vibrionales</taxon>
        <taxon>Vibrionaceae</taxon>
        <taxon>Vibrio</taxon>
    </lineage>
</organism>
<name>A0ABT8CK51_9VIBR</name>
<protein>
    <submittedName>
        <fullName evidence="1">Uncharacterized protein</fullName>
    </submittedName>
</protein>
<dbReference type="RefSeq" id="WP_290334937.1">
    <property type="nucleotide sequence ID" value="NZ_JAUFQY010000002.1"/>
</dbReference>
<dbReference type="EMBL" id="JAUFQY010000002">
    <property type="protein sequence ID" value="MDN3702098.1"/>
    <property type="molecule type" value="Genomic_DNA"/>
</dbReference>
<evidence type="ECO:0000313" key="1">
    <source>
        <dbReference type="EMBL" id="MDN3702098.1"/>
    </source>
</evidence>
<sequence length="100" mass="11350">MTQTTDWLTTDIGSFAPLQRGFDLPNRERVNGDYPVVYSNGVMNFHHKYQVKGPGLLQEDLGQLVKFIMSKMIIGLITQRCGLKSSIMQFLSLYITYTAT</sequence>
<comment type="caution">
    <text evidence="1">The sequence shown here is derived from an EMBL/GenBank/DDBJ whole genome shotgun (WGS) entry which is preliminary data.</text>
</comment>
<accession>A0ABT8CK51</accession>